<proteinExistence type="predicted"/>
<dbReference type="EMBL" id="CP044427">
    <property type="protein sequence ID" value="QFG67809.1"/>
    <property type="molecule type" value="Genomic_DNA"/>
</dbReference>
<organism evidence="2 3">
    <name type="scientific">Ornithinimicrobium pratense</name>
    <dbReference type="NCBI Taxonomy" id="2593973"/>
    <lineage>
        <taxon>Bacteria</taxon>
        <taxon>Bacillati</taxon>
        <taxon>Actinomycetota</taxon>
        <taxon>Actinomycetes</taxon>
        <taxon>Micrococcales</taxon>
        <taxon>Ornithinimicrobiaceae</taxon>
        <taxon>Ornithinimicrobium</taxon>
    </lineage>
</organism>
<dbReference type="Proteomes" id="UP000326546">
    <property type="component" value="Chromosome"/>
</dbReference>
<dbReference type="AlphaFoldDB" id="A0A5J6V1V6"/>
<dbReference type="KEGG" id="serw:FY030_02900"/>
<evidence type="ECO:0000313" key="3">
    <source>
        <dbReference type="Proteomes" id="UP000326546"/>
    </source>
</evidence>
<reference evidence="2 3" key="1">
    <citation type="submission" date="2019-09" db="EMBL/GenBank/DDBJ databases">
        <title>Serinicoccus pratensis sp. nov., isolated from meadow soil.</title>
        <authorList>
            <person name="Zhang W."/>
        </authorList>
    </citation>
    <scope>NUCLEOTIDE SEQUENCE [LARGE SCALE GENOMIC DNA]</scope>
    <source>
        <strain evidence="2 3">W204</strain>
    </source>
</reference>
<name>A0A5J6V1V6_9MICO</name>
<sequence>MTVTEPRLVAAPDTVWRVARLGKGTEFSQIDPVDALSLNAGNRFDVVGGGALYASTLLEGCYREVLARLRPAPGMIGLDEDDSRHMRAGNVAASWRENRRRFALGLPDALPFVDVEHQDTWNTLEAAIAMPAGVHHLDVSHVRGPDRLLTRAIAAWVYSQTDAEGAPLYSGVRYLSRTGDFECWAIFDGTTVLEVAPAGELSLRDEALQRVAGTYGLTLH</sequence>
<dbReference type="InterPro" id="IPR014914">
    <property type="entry name" value="RES_dom"/>
</dbReference>
<evidence type="ECO:0000259" key="1">
    <source>
        <dbReference type="Pfam" id="PF08808"/>
    </source>
</evidence>
<evidence type="ECO:0000313" key="2">
    <source>
        <dbReference type="EMBL" id="QFG67809.1"/>
    </source>
</evidence>
<feature type="domain" description="RES" evidence="1">
    <location>
        <begin position="15"/>
        <end position="191"/>
    </location>
</feature>
<accession>A0A5J6V1V6</accession>
<gene>
    <name evidence="2" type="ORF">FY030_02900</name>
</gene>
<protein>
    <submittedName>
        <fullName evidence="2">RES domain-containing protein</fullName>
    </submittedName>
</protein>
<keyword evidence="3" id="KW-1185">Reference proteome</keyword>
<dbReference type="Pfam" id="PF08808">
    <property type="entry name" value="RES"/>
    <property type="match status" value="1"/>
</dbReference>
<dbReference type="RefSeq" id="WP_158060201.1">
    <property type="nucleotide sequence ID" value="NZ_CP044427.1"/>
</dbReference>
<dbReference type="OrthoDB" id="4722229at2"/>